<keyword evidence="4 6" id="KW-1133">Transmembrane helix</keyword>
<keyword evidence="2" id="KW-1003">Cell membrane</keyword>
<accession>A0A543DJK7</accession>
<dbReference type="Pfam" id="PF03772">
    <property type="entry name" value="Competence"/>
    <property type="match status" value="1"/>
</dbReference>
<evidence type="ECO:0000256" key="6">
    <source>
        <dbReference type="SAM" id="Phobius"/>
    </source>
</evidence>
<dbReference type="SMART" id="SM00849">
    <property type="entry name" value="Lactamase_B"/>
    <property type="match status" value="1"/>
</dbReference>
<feature type="transmembrane region" description="Helical" evidence="6">
    <location>
        <begin position="430"/>
        <end position="452"/>
    </location>
</feature>
<dbReference type="AlphaFoldDB" id="A0A543DJK7"/>
<feature type="transmembrane region" description="Helical" evidence="6">
    <location>
        <begin position="398"/>
        <end position="418"/>
    </location>
</feature>
<feature type="transmembrane region" description="Helical" evidence="6">
    <location>
        <begin position="21"/>
        <end position="51"/>
    </location>
</feature>
<dbReference type="Gene3D" id="3.60.15.10">
    <property type="entry name" value="Ribonuclease Z/Hydroxyacylglutathione hydrolase-like"/>
    <property type="match status" value="1"/>
</dbReference>
<keyword evidence="5 6" id="KW-0472">Membrane</keyword>
<feature type="domain" description="Metallo-beta-lactamase" evidence="7">
    <location>
        <begin position="556"/>
        <end position="756"/>
    </location>
</feature>
<keyword evidence="3 6" id="KW-0812">Transmembrane</keyword>
<sequence>MRVPEPESPRRPPDLRLVPAALAVWAVMLLGIAGGSAAAVLALVVSVLLVVGGAVGGALGAAGPGAQGAPGGARCRGAVWAGPVRAAAGCAAAAALVVTAHVLLVERHPLRELAERGAAAELRVVVTDDPRPIRSTAYGPGGVSMVLVPARLERAAAGDGSWAAGGRVLLIAPAAEWAVLLPGQSATAEGLLAPAGRRDLTVAVLRVRGPPGEVGAPPWWQDAAGGLRAGLREAAAVLPPASAGLLPGLAVGDTSGLTPEVEADFRAAGLTHLLAVSGANLAIVAGAVLALLRLLRADPRLAAVLSALAVLGFVVLARPSPSVVRAAAMAAVVLLALAMGRGRSALPALAVAVLVLLPADPALAVDPGFALSVLATAALVLLAPGWSDALQRRGLPRWAAEAVCVPAAAFLATAPLVAGLSEQVSPVAVLANLLAVPAVAPATVLGVLAAVLSPLGAPLAQACAWAAGPAVGWLVLVADRSAAVPGAVLGWPGGVAGALLLGVLVLALLMLGRSPRWRALLLAVTLGLALVLVPTRVVPPGWPPAGWSVVACDVGQGDALVLATGRPGWVVLVDAGPDAGPVDACLDRLGVQGISLVVLSHLHADHVGGLAGALRGRAVAGVAVGPVREPRWALREIADAAVGAGAPVVALVAGKRLEWPGLVLDVLGPRHPASSVDGEDGTAVNDGSLVLRARTPAGTVLLTGDVELAAQADLLDSGADLRAEVLKMPHHGSRYTSVEFLNAVSPRAVLVSVGAGNRYRHPDPGLIGGLERAGAAVRRTDRTGDVAVVGSPVGLVLVARGSPLPAPR</sequence>
<dbReference type="CDD" id="cd07731">
    <property type="entry name" value="ComA-like_MBL-fold"/>
    <property type="match status" value="1"/>
</dbReference>
<feature type="transmembrane region" description="Helical" evidence="6">
    <location>
        <begin position="490"/>
        <end position="512"/>
    </location>
</feature>
<dbReference type="Proteomes" id="UP000315677">
    <property type="component" value="Unassembled WGS sequence"/>
</dbReference>
<dbReference type="InterPro" id="IPR036866">
    <property type="entry name" value="RibonucZ/Hydroxyglut_hydro"/>
</dbReference>
<dbReference type="GO" id="GO:0005886">
    <property type="term" value="C:plasma membrane"/>
    <property type="evidence" value="ECO:0007669"/>
    <property type="project" value="UniProtKB-SubCell"/>
</dbReference>
<dbReference type="InterPro" id="IPR052159">
    <property type="entry name" value="Competence_DNA_uptake"/>
</dbReference>
<feature type="transmembrane region" description="Helical" evidence="6">
    <location>
        <begin position="86"/>
        <end position="105"/>
    </location>
</feature>
<dbReference type="Pfam" id="PF00753">
    <property type="entry name" value="Lactamase_B"/>
    <property type="match status" value="1"/>
</dbReference>
<evidence type="ECO:0000256" key="5">
    <source>
        <dbReference type="ARBA" id="ARBA00023136"/>
    </source>
</evidence>
<dbReference type="NCBIfam" id="TIGR00360">
    <property type="entry name" value="ComEC_N-term"/>
    <property type="match status" value="1"/>
</dbReference>
<keyword evidence="9" id="KW-1185">Reference proteome</keyword>
<evidence type="ECO:0000256" key="3">
    <source>
        <dbReference type="ARBA" id="ARBA00022692"/>
    </source>
</evidence>
<dbReference type="InterPro" id="IPR001279">
    <property type="entry name" value="Metallo-B-lactamas"/>
</dbReference>
<proteinExistence type="predicted"/>
<feature type="transmembrane region" description="Helical" evidence="6">
    <location>
        <begin position="301"/>
        <end position="317"/>
    </location>
</feature>
<dbReference type="SUPFAM" id="SSF56281">
    <property type="entry name" value="Metallo-hydrolase/oxidoreductase"/>
    <property type="match status" value="1"/>
</dbReference>
<organism evidence="8 9">
    <name type="scientific">Pseudonocardia kunmingensis</name>
    <dbReference type="NCBI Taxonomy" id="630975"/>
    <lineage>
        <taxon>Bacteria</taxon>
        <taxon>Bacillati</taxon>
        <taxon>Actinomycetota</taxon>
        <taxon>Actinomycetes</taxon>
        <taxon>Pseudonocardiales</taxon>
        <taxon>Pseudonocardiaceae</taxon>
        <taxon>Pseudonocardia</taxon>
    </lineage>
</organism>
<evidence type="ECO:0000256" key="2">
    <source>
        <dbReference type="ARBA" id="ARBA00022475"/>
    </source>
</evidence>
<reference evidence="8 9" key="1">
    <citation type="submission" date="2019-06" db="EMBL/GenBank/DDBJ databases">
        <title>Sequencing the genomes of 1000 actinobacteria strains.</title>
        <authorList>
            <person name="Klenk H.-P."/>
        </authorList>
    </citation>
    <scope>NUCLEOTIDE SEQUENCE [LARGE SCALE GENOMIC DNA]</scope>
    <source>
        <strain evidence="8 9">DSM 45301</strain>
    </source>
</reference>
<dbReference type="PANTHER" id="PTHR30619">
    <property type="entry name" value="DNA INTERNALIZATION/COMPETENCE PROTEIN COMEC/REC2"/>
    <property type="match status" value="1"/>
</dbReference>
<feature type="transmembrane region" description="Helical" evidence="6">
    <location>
        <begin position="273"/>
        <end position="295"/>
    </location>
</feature>
<dbReference type="InterPro" id="IPR004477">
    <property type="entry name" value="ComEC_N"/>
</dbReference>
<feature type="transmembrane region" description="Helical" evidence="6">
    <location>
        <begin position="369"/>
        <end position="386"/>
    </location>
</feature>
<feature type="transmembrane region" description="Helical" evidence="6">
    <location>
        <begin position="519"/>
        <end position="538"/>
    </location>
</feature>
<dbReference type="PANTHER" id="PTHR30619:SF1">
    <property type="entry name" value="RECOMBINATION PROTEIN 2"/>
    <property type="match status" value="1"/>
</dbReference>
<feature type="transmembrane region" description="Helical" evidence="6">
    <location>
        <begin position="329"/>
        <end position="357"/>
    </location>
</feature>
<comment type="subcellular location">
    <subcellularLocation>
        <location evidence="1">Cell membrane</location>
        <topology evidence="1">Multi-pass membrane protein</topology>
    </subcellularLocation>
</comment>
<evidence type="ECO:0000259" key="7">
    <source>
        <dbReference type="SMART" id="SM00849"/>
    </source>
</evidence>
<evidence type="ECO:0000256" key="1">
    <source>
        <dbReference type="ARBA" id="ARBA00004651"/>
    </source>
</evidence>
<evidence type="ECO:0000256" key="4">
    <source>
        <dbReference type="ARBA" id="ARBA00022989"/>
    </source>
</evidence>
<dbReference type="EMBL" id="VFPA01000003">
    <property type="protein sequence ID" value="TQM09509.1"/>
    <property type="molecule type" value="Genomic_DNA"/>
</dbReference>
<comment type="caution">
    <text evidence="8">The sequence shown here is derived from an EMBL/GenBank/DDBJ whole genome shotgun (WGS) entry which is preliminary data.</text>
</comment>
<name>A0A543DJK7_9PSEU</name>
<evidence type="ECO:0000313" key="9">
    <source>
        <dbReference type="Proteomes" id="UP000315677"/>
    </source>
</evidence>
<gene>
    <name evidence="8" type="ORF">FB558_5268</name>
</gene>
<dbReference type="InterPro" id="IPR035681">
    <property type="entry name" value="ComA-like_MBL"/>
</dbReference>
<feature type="transmembrane region" description="Helical" evidence="6">
    <location>
        <begin position="459"/>
        <end position="478"/>
    </location>
</feature>
<dbReference type="RefSeq" id="WP_142057739.1">
    <property type="nucleotide sequence ID" value="NZ_VFPA01000003.1"/>
</dbReference>
<evidence type="ECO:0000313" key="8">
    <source>
        <dbReference type="EMBL" id="TQM09509.1"/>
    </source>
</evidence>
<dbReference type="OrthoDB" id="7177610at2"/>
<protein>
    <submittedName>
        <fullName evidence="8">Competence protein ComEC</fullName>
    </submittedName>
</protein>